<dbReference type="Proteomes" id="UP001430701">
    <property type="component" value="Unassembled WGS sequence"/>
</dbReference>
<name>A0ABS8TZ60_9GAMM</name>
<evidence type="ECO:0000313" key="3">
    <source>
        <dbReference type="Proteomes" id="UP001430701"/>
    </source>
</evidence>
<dbReference type="EMBL" id="JAJPPU010000005">
    <property type="protein sequence ID" value="MCD8474180.1"/>
    <property type="molecule type" value="Genomic_DNA"/>
</dbReference>
<reference evidence="2" key="1">
    <citation type="submission" date="2021-11" db="EMBL/GenBank/DDBJ databases">
        <title>Genome sequence of Xylella taiwanensis PLS432.</title>
        <authorList>
            <person name="Weng L.-W."/>
            <person name="Su C.-C."/>
            <person name="Tsai C.-W."/>
            <person name="Kuo C.-H."/>
        </authorList>
    </citation>
    <scope>NUCLEOTIDE SEQUENCE</scope>
    <source>
        <strain evidence="2">PLS432</strain>
        <plasmid evidence="2">pPLS432</plasmid>
    </source>
</reference>
<feature type="transmembrane region" description="Helical" evidence="1">
    <location>
        <begin position="28"/>
        <end position="51"/>
    </location>
</feature>
<feature type="transmembrane region" description="Helical" evidence="1">
    <location>
        <begin position="58"/>
        <end position="75"/>
    </location>
</feature>
<evidence type="ECO:0000256" key="1">
    <source>
        <dbReference type="SAM" id="Phobius"/>
    </source>
</evidence>
<comment type="caution">
    <text evidence="2">The sequence shown here is derived from an EMBL/GenBank/DDBJ whole genome shotgun (WGS) entry which is preliminary data.</text>
</comment>
<evidence type="ECO:0000313" key="2">
    <source>
        <dbReference type="EMBL" id="MCD8474180.1"/>
    </source>
</evidence>
<keyword evidence="1" id="KW-0472">Membrane</keyword>
<organism evidence="2 3">
    <name type="scientific">Xylella taiwanensis</name>
    <dbReference type="NCBI Taxonomy" id="1444770"/>
    <lineage>
        <taxon>Bacteria</taxon>
        <taxon>Pseudomonadati</taxon>
        <taxon>Pseudomonadota</taxon>
        <taxon>Gammaproteobacteria</taxon>
        <taxon>Lysobacterales</taxon>
        <taxon>Lysobacteraceae</taxon>
        <taxon>Xylella</taxon>
    </lineage>
</organism>
<keyword evidence="2" id="KW-0614">Plasmid</keyword>
<protein>
    <recommendedName>
        <fullName evidence="4">DUF304 domain-containing protein</fullName>
    </recommendedName>
</protein>
<dbReference type="RefSeq" id="WP_230428340.1">
    <property type="nucleotide sequence ID" value="NZ_CP087679.1"/>
</dbReference>
<gene>
    <name evidence="2" type="ORF">LPH55_12100</name>
</gene>
<proteinExistence type="predicted"/>
<keyword evidence="1" id="KW-1133">Transmembrane helix</keyword>
<keyword evidence="3" id="KW-1185">Reference proteome</keyword>
<accession>A0ABS8TZ60</accession>
<sequence>MNDAPITDLTQVAGTDVRPPYRVFALSWLAYIRPFVVLVCFGMVCGLTAAFSPLAGKVMLLAALAFFVYQVLYIHSIKLFTHDDGVWVYRGVFPWHKGIYGVKWRYLNEATFQQGFISWMFKSYRITLTNRYTTNNEIILAHVKNGHEAATHINELHLAKLQANDVPRNEIAQA</sequence>
<geneLocation type="plasmid" evidence="2">
    <name>pPLS432</name>
</geneLocation>
<evidence type="ECO:0008006" key="4">
    <source>
        <dbReference type="Google" id="ProtNLM"/>
    </source>
</evidence>
<keyword evidence="1" id="KW-0812">Transmembrane</keyword>